<dbReference type="InParanoid" id="A0A5C3PIW1"/>
<feature type="compositionally biased region" description="Pro residues" evidence="1">
    <location>
        <begin position="46"/>
        <end position="55"/>
    </location>
</feature>
<accession>A0A5C3PIW1</accession>
<keyword evidence="3" id="KW-1185">Reference proteome</keyword>
<dbReference type="STRING" id="1314778.A0A5C3PIW1"/>
<protein>
    <recommendedName>
        <fullName evidence="4">Arrestin-like N-terminal domain-containing protein</fullName>
    </recommendedName>
</protein>
<name>A0A5C3PIW1_9APHY</name>
<organism evidence="2 3">
    <name type="scientific">Polyporus arcularius HHB13444</name>
    <dbReference type="NCBI Taxonomy" id="1314778"/>
    <lineage>
        <taxon>Eukaryota</taxon>
        <taxon>Fungi</taxon>
        <taxon>Dikarya</taxon>
        <taxon>Basidiomycota</taxon>
        <taxon>Agaricomycotina</taxon>
        <taxon>Agaricomycetes</taxon>
        <taxon>Polyporales</taxon>
        <taxon>Polyporaceae</taxon>
        <taxon>Polyporus</taxon>
    </lineage>
</organism>
<feature type="compositionally biased region" description="Low complexity" evidence="1">
    <location>
        <begin position="15"/>
        <end position="37"/>
    </location>
</feature>
<evidence type="ECO:0000313" key="2">
    <source>
        <dbReference type="EMBL" id="TFK89734.1"/>
    </source>
</evidence>
<dbReference type="Proteomes" id="UP000308197">
    <property type="component" value="Unassembled WGS sequence"/>
</dbReference>
<dbReference type="AlphaFoldDB" id="A0A5C3PIW1"/>
<feature type="region of interest" description="Disordered" evidence="1">
    <location>
        <begin position="1"/>
        <end position="58"/>
    </location>
</feature>
<evidence type="ECO:0000313" key="3">
    <source>
        <dbReference type="Proteomes" id="UP000308197"/>
    </source>
</evidence>
<gene>
    <name evidence="2" type="ORF">K466DRAFT_14952</name>
</gene>
<proteinExistence type="predicted"/>
<reference evidence="2 3" key="1">
    <citation type="journal article" date="2019" name="Nat. Ecol. Evol.">
        <title>Megaphylogeny resolves global patterns of mushroom evolution.</title>
        <authorList>
            <person name="Varga T."/>
            <person name="Krizsan K."/>
            <person name="Foldi C."/>
            <person name="Dima B."/>
            <person name="Sanchez-Garcia M."/>
            <person name="Sanchez-Ramirez S."/>
            <person name="Szollosi G.J."/>
            <person name="Szarkandi J.G."/>
            <person name="Papp V."/>
            <person name="Albert L."/>
            <person name="Andreopoulos W."/>
            <person name="Angelini C."/>
            <person name="Antonin V."/>
            <person name="Barry K.W."/>
            <person name="Bougher N.L."/>
            <person name="Buchanan P."/>
            <person name="Buyck B."/>
            <person name="Bense V."/>
            <person name="Catcheside P."/>
            <person name="Chovatia M."/>
            <person name="Cooper J."/>
            <person name="Damon W."/>
            <person name="Desjardin D."/>
            <person name="Finy P."/>
            <person name="Geml J."/>
            <person name="Haridas S."/>
            <person name="Hughes K."/>
            <person name="Justo A."/>
            <person name="Karasinski D."/>
            <person name="Kautmanova I."/>
            <person name="Kiss B."/>
            <person name="Kocsube S."/>
            <person name="Kotiranta H."/>
            <person name="LaButti K.M."/>
            <person name="Lechner B.E."/>
            <person name="Liimatainen K."/>
            <person name="Lipzen A."/>
            <person name="Lukacs Z."/>
            <person name="Mihaltcheva S."/>
            <person name="Morgado L.N."/>
            <person name="Niskanen T."/>
            <person name="Noordeloos M.E."/>
            <person name="Ohm R.A."/>
            <person name="Ortiz-Santana B."/>
            <person name="Ovrebo C."/>
            <person name="Racz N."/>
            <person name="Riley R."/>
            <person name="Savchenko A."/>
            <person name="Shiryaev A."/>
            <person name="Soop K."/>
            <person name="Spirin V."/>
            <person name="Szebenyi C."/>
            <person name="Tomsovsky M."/>
            <person name="Tulloss R.E."/>
            <person name="Uehling J."/>
            <person name="Grigoriev I.V."/>
            <person name="Vagvolgyi C."/>
            <person name="Papp T."/>
            <person name="Martin F.M."/>
            <person name="Miettinen O."/>
            <person name="Hibbett D.S."/>
            <person name="Nagy L.G."/>
        </authorList>
    </citation>
    <scope>NUCLEOTIDE SEQUENCE [LARGE SCALE GENOMIC DNA]</scope>
    <source>
        <strain evidence="2 3">HHB13444</strain>
    </source>
</reference>
<evidence type="ECO:0000256" key="1">
    <source>
        <dbReference type="SAM" id="MobiDB-lite"/>
    </source>
</evidence>
<sequence length="513" mass="56236">MPPPHPYGVTPIPRPRSSLFLRSRTSSPQRTSTPQPKSSKHRPVEDTPPLPPLPSILPLAPNRSLSPFPPIKADACGHYVRHSSRLTLLLSGQREGACMPLYSNGETIEGVLAIARPSGVLALDVKVEGTIHIQEIAGTGSSTVKTIDAKIYSWDASSHGSFPPRASFRYTLPATYHHLASGKEYPLPPTYAEELHGIPGFIVKISYAVVVNLTLLREASTLWRSVSKCVCSGVDLPLSGDADYVALPRTRSVRVPFRYCQRTRPLIPGPFPSVPEKTAHRPRTLFVYQMRSTRGDAPVIKVHLYLPSSPVCCYQEPIPFHVSVFADEPILDRFAEYRPMPSSFLPLSSSSLNLSYEAMQHQLSARKAAHKCPLRLKVQRMTVVDAGSAGFSFVSFYPRSRHEAVQSLVSREEVVPERRYMYSTQSVGHGVVHSATRRANSVVWSGAIIIPPTQLGFCGGFEASGLQVADSIVLSLDPPPTYRSQYVSLEESVPIRLTSDTAKSQAGIPVSSL</sequence>
<evidence type="ECO:0008006" key="4">
    <source>
        <dbReference type="Google" id="ProtNLM"/>
    </source>
</evidence>
<dbReference type="EMBL" id="ML211067">
    <property type="protein sequence ID" value="TFK89734.1"/>
    <property type="molecule type" value="Genomic_DNA"/>
</dbReference>